<accession>A0ABS1KN06</accession>
<reference evidence="2 3" key="1">
    <citation type="submission" date="2021-01" db="EMBL/GenBank/DDBJ databases">
        <title>Chryseolinea sp. Jin1 Genome sequencing and assembly.</title>
        <authorList>
            <person name="Kim I."/>
        </authorList>
    </citation>
    <scope>NUCLEOTIDE SEQUENCE [LARGE SCALE GENOMIC DNA]</scope>
    <source>
        <strain evidence="2 3">Jin1</strain>
    </source>
</reference>
<name>A0ABS1KN06_9BACT</name>
<sequence length="1580" mass="175484">MPAAFAVAQKKPDTSIPLSFPDSVRIVLENTRNVDASVIGGSFGAAWNSLGPDQQNTIQKQVRRMKKKKYALRPHMVNYFGAIANAVAVEKADASRIDGFLKVAGQVIENEPVAKAANFLQLSNTFFQHHALHYEKSFRLYARDDDYAFDYITPAPVIDLNDTTSTGSSNDTPYNDPLVSPSSDPDAPADTAYAEAPPLWMSPPPQPIVEGAVIRFNRVTLNFVTKYDSVFLKNTKGMLSLRTAVFVGDEGSFDWSPAHLNADSVSCNLTAYNFNVNKPEFKSDLVKLNYLGKTPGYIPGTFEFKSQARKDSVPSTYPRFRSFQNNLAIKGIGDENVKYRGGFSLTGRKISSASVTGDPSTIEVSHNGELKFIARSPDFAFTDSTIIAQKSNVNIPMQGDSLTHSMVRMKYAFGKDSVQRLTLRKDKSGMKHTPYSASFFSIDFAADVIRWDMYTDSLDILIDGGSNTVPMVIESVDFYDPEDFRLLKGQGFTFHPLALVANYCMKNKVRDFYSGDLASFSGKKMSDVKAAIEFLSEKGLITYSPKTDVVHVKEKAILLYKAYRGEMDYDNLKIHSVIDSFPNASLNFNKKYMVVRGVEEFKVSDSLNVRIDPDSSVITLLQNRDIKFDGTINAGNFEISGKGFMLKYDSFYISLTHIDSINFYVTETNAKGQSIRRKINNSMVGTDSTAAAAGGLDTSQKSSGTLFISKANNKSGKRKLSHYPRLDAAAGGVIYFDREEVLGGAYDRSMFFVVPPFKLDSLNNADPASINFDGTFVSGMFPSFKEKLHTQPDKSLGFDHIIPKTGYQLYQGEGKMHGSLTMNNRGLRGTGHVDYLAASATSNDIVFYPDSVLARGMHAVIKEKQFGGIDFPNASLTDYQMKWYPKSDQMKFKNMKAPFSFYDSTAQMQGTVTISKEGVAGAGKLETRGTELISRAMNFTAKDFGARHARFKVKSDDPEKPLLQGNDIRLKFNLEQNYADVSPEVEGVAAIAFPFAQFKTSIPKMRWDLNAQKITMSKDPAVPLENSYFYTTRKDLDSLNFLAESAEYNLKTQELKVSGIPYIIVADAKITPENNEVLILENAKIGTLKNTTIVLDTLNGYHRLTEGVVDIVSRKEFAGYATYQYVNLLQDTFAIKMTNFHLEPITEVEQTKRSSRRKSSAASMQTVATGAVSDKENLVLGAGMFYKGDMIMYATRPALQLSGFVKLDIKKIKGANTWIQYSQTGDETTVAIDFDNAITEESKRVNAGLHVGADNDLYITFMTDKKSDDDEDFFLPSGRLYYDTASLEFKIEDLEKAAGNKLSGKVFAYKDANMQVRFEGAINLFKGSKDFNVTASALGQGNMETNEIKMNSFVMIDSNVPVPAFDLMGKQIQDVIKNEGADEGLGDQTELLYKIADFLGEKAVKDFEQRSLQGYVSLSTLAPLAKPMVFSNVNLKWSPKHKAFYSEGPLGMSNVGRNDINGAFEGFMEVKKNEDGSPVFNVFFKASPEAWYFFGFEDNRLLVHSSNSEFNSIISKKSNAGKAKIGEVAFIPGSDDETLSFINRFRREYFGNDVPYSFSDGTATIKKKDEEKKKESDDGF</sequence>
<evidence type="ECO:0000313" key="2">
    <source>
        <dbReference type="EMBL" id="MBL0740844.1"/>
    </source>
</evidence>
<proteinExistence type="predicted"/>
<evidence type="ECO:0008006" key="4">
    <source>
        <dbReference type="Google" id="ProtNLM"/>
    </source>
</evidence>
<organism evidence="2 3">
    <name type="scientific">Chryseolinea lacunae</name>
    <dbReference type="NCBI Taxonomy" id="2801331"/>
    <lineage>
        <taxon>Bacteria</taxon>
        <taxon>Pseudomonadati</taxon>
        <taxon>Bacteroidota</taxon>
        <taxon>Cytophagia</taxon>
        <taxon>Cytophagales</taxon>
        <taxon>Fulvivirgaceae</taxon>
        <taxon>Chryseolinea</taxon>
    </lineage>
</organism>
<evidence type="ECO:0000256" key="1">
    <source>
        <dbReference type="SAM" id="MobiDB-lite"/>
    </source>
</evidence>
<dbReference type="EMBL" id="JAERRB010000002">
    <property type="protein sequence ID" value="MBL0740844.1"/>
    <property type="molecule type" value="Genomic_DNA"/>
</dbReference>
<protein>
    <recommendedName>
        <fullName evidence="4">Translocation/assembly module TamB</fullName>
    </recommendedName>
</protein>
<evidence type="ECO:0000313" key="3">
    <source>
        <dbReference type="Proteomes" id="UP000613030"/>
    </source>
</evidence>
<gene>
    <name evidence="2" type="ORF">JI741_06415</name>
</gene>
<dbReference type="RefSeq" id="WP_202008220.1">
    <property type="nucleotide sequence ID" value="NZ_JAERRB010000002.1"/>
</dbReference>
<keyword evidence="3" id="KW-1185">Reference proteome</keyword>
<feature type="region of interest" description="Disordered" evidence="1">
    <location>
        <begin position="160"/>
        <end position="199"/>
    </location>
</feature>
<feature type="compositionally biased region" description="Low complexity" evidence="1">
    <location>
        <begin position="161"/>
        <end position="172"/>
    </location>
</feature>
<comment type="caution">
    <text evidence="2">The sequence shown here is derived from an EMBL/GenBank/DDBJ whole genome shotgun (WGS) entry which is preliminary data.</text>
</comment>
<dbReference type="Proteomes" id="UP000613030">
    <property type="component" value="Unassembled WGS sequence"/>
</dbReference>